<keyword evidence="3" id="KW-1185">Reference proteome</keyword>
<dbReference type="RefSeq" id="WP_013446026.1">
    <property type="nucleotide sequence ID" value="NC_014734.1"/>
</dbReference>
<dbReference type="Proteomes" id="UP000008718">
    <property type="component" value="Chromosome"/>
</dbReference>
<accession>E4T7G3</accession>
<gene>
    <name evidence="2" type="ordered locus">Palpr_2525</name>
</gene>
<dbReference type="AlphaFoldDB" id="E4T7G3"/>
<reference evidence="2 3" key="2">
    <citation type="journal article" date="2011" name="Stand. Genomic Sci.">
        <title>Complete genome sequence of Paludibacter propionicigenes type strain (WB4).</title>
        <authorList>
            <person name="Gronow S."/>
            <person name="Munk C."/>
            <person name="Lapidus A."/>
            <person name="Nolan M."/>
            <person name="Lucas S."/>
            <person name="Hammon N."/>
            <person name="Deshpande S."/>
            <person name="Cheng J.F."/>
            <person name="Tapia R."/>
            <person name="Han C."/>
            <person name="Goodwin L."/>
            <person name="Pitluck S."/>
            <person name="Liolios K."/>
            <person name="Ivanova N."/>
            <person name="Mavromatis K."/>
            <person name="Mikhailova N."/>
            <person name="Pati A."/>
            <person name="Chen A."/>
            <person name="Palaniappan K."/>
            <person name="Land M."/>
            <person name="Hauser L."/>
            <person name="Chang Y.J."/>
            <person name="Jeffries C.D."/>
            <person name="Brambilla E."/>
            <person name="Rohde M."/>
            <person name="Goker M."/>
            <person name="Detter J.C."/>
            <person name="Woyke T."/>
            <person name="Bristow J."/>
            <person name="Eisen J.A."/>
            <person name="Markowitz V."/>
            <person name="Hugenholtz P."/>
            <person name="Kyrpides N.C."/>
            <person name="Klenk H.P."/>
        </authorList>
    </citation>
    <scope>NUCLEOTIDE SEQUENCE [LARGE SCALE GENOMIC DNA]</scope>
    <source>
        <strain evidence="3">DSM 17365 / JCM 13257 / WB4</strain>
    </source>
</reference>
<evidence type="ECO:0008006" key="4">
    <source>
        <dbReference type="Google" id="ProtNLM"/>
    </source>
</evidence>
<dbReference type="PROSITE" id="PS51257">
    <property type="entry name" value="PROKAR_LIPOPROTEIN"/>
    <property type="match status" value="1"/>
</dbReference>
<organism evidence="2 3">
    <name type="scientific">Paludibacter propionicigenes (strain DSM 17365 / JCM 13257 / WB4)</name>
    <dbReference type="NCBI Taxonomy" id="694427"/>
    <lineage>
        <taxon>Bacteria</taxon>
        <taxon>Pseudomonadati</taxon>
        <taxon>Bacteroidota</taxon>
        <taxon>Bacteroidia</taxon>
        <taxon>Bacteroidales</taxon>
        <taxon>Paludibacteraceae</taxon>
        <taxon>Paludibacter</taxon>
    </lineage>
</organism>
<dbReference type="EMBL" id="CP002345">
    <property type="protein sequence ID" value="ADQ80657.1"/>
    <property type="molecule type" value="Genomic_DNA"/>
</dbReference>
<sequence>MYKTLKISTMLFFLLLFSCTQDNISDLSIDTNKAEALATKYGMTVKLRASNELSGKTDFNSLEELDSYLSQHRLKDTISINIKSSVPKISKTATHLRYNVGSADEAYDALETQSSEQNDYYYWTGIFQNIQDQGFPGFFSLAIARSYTNVYTVDQFNLQYAGSNIGTYNIIPGYKQVVVYTSNNYGEVHCVGVYTEEYTVAFYHYSKQYKYDFAGHFDLSSFTLFANMTYSRIINSK</sequence>
<name>E4T7G3_PALPW</name>
<protein>
    <recommendedName>
        <fullName evidence="4">Lipoprotein</fullName>
    </recommendedName>
</protein>
<evidence type="ECO:0000313" key="3">
    <source>
        <dbReference type="Proteomes" id="UP000008718"/>
    </source>
</evidence>
<feature type="chain" id="PRO_5003189153" description="Lipoprotein" evidence="1">
    <location>
        <begin position="23"/>
        <end position="237"/>
    </location>
</feature>
<evidence type="ECO:0000313" key="2">
    <source>
        <dbReference type="EMBL" id="ADQ80657.1"/>
    </source>
</evidence>
<keyword evidence="1" id="KW-0732">Signal</keyword>
<reference key="1">
    <citation type="submission" date="2010-11" db="EMBL/GenBank/DDBJ databases">
        <title>The complete genome of Paludibacter propionicigenes DSM 17365.</title>
        <authorList>
            <consortium name="US DOE Joint Genome Institute (JGI-PGF)"/>
            <person name="Lucas S."/>
            <person name="Copeland A."/>
            <person name="Lapidus A."/>
            <person name="Bruce D."/>
            <person name="Goodwin L."/>
            <person name="Pitluck S."/>
            <person name="Kyrpides N."/>
            <person name="Mavromatis K."/>
            <person name="Ivanova N."/>
            <person name="Munk A.C."/>
            <person name="Brettin T."/>
            <person name="Detter J.C."/>
            <person name="Han C."/>
            <person name="Tapia R."/>
            <person name="Land M."/>
            <person name="Hauser L."/>
            <person name="Markowitz V."/>
            <person name="Cheng J.-F."/>
            <person name="Hugenholtz P."/>
            <person name="Woyke T."/>
            <person name="Wu D."/>
            <person name="Gronow S."/>
            <person name="Wellnitz S."/>
            <person name="Brambilla E."/>
            <person name="Klenk H.-P."/>
            <person name="Eisen J.A."/>
        </authorList>
    </citation>
    <scope>NUCLEOTIDE SEQUENCE</scope>
    <source>
        <strain>WB4</strain>
    </source>
</reference>
<evidence type="ECO:0000256" key="1">
    <source>
        <dbReference type="SAM" id="SignalP"/>
    </source>
</evidence>
<proteinExistence type="predicted"/>
<dbReference type="HOGENOM" id="CLU_1169766_0_0_10"/>
<feature type="signal peptide" evidence="1">
    <location>
        <begin position="1"/>
        <end position="22"/>
    </location>
</feature>
<dbReference type="KEGG" id="ppn:Palpr_2525"/>